<comment type="similarity">
    <text evidence="2">Belongs to the SPCS1 family.</text>
</comment>
<feature type="transmembrane region" description="Helical" evidence="9">
    <location>
        <begin position="52"/>
        <end position="74"/>
    </location>
</feature>
<evidence type="ECO:0000256" key="9">
    <source>
        <dbReference type="SAM" id="Phobius"/>
    </source>
</evidence>
<organism evidence="10 11">
    <name type="scientific">Ascobolus immersus RN42</name>
    <dbReference type="NCBI Taxonomy" id="1160509"/>
    <lineage>
        <taxon>Eukaryota</taxon>
        <taxon>Fungi</taxon>
        <taxon>Dikarya</taxon>
        <taxon>Ascomycota</taxon>
        <taxon>Pezizomycotina</taxon>
        <taxon>Pezizomycetes</taxon>
        <taxon>Pezizales</taxon>
        <taxon>Ascobolaceae</taxon>
        <taxon>Ascobolus</taxon>
    </lineage>
</organism>
<keyword evidence="7 9" id="KW-0472">Membrane</keyword>
<evidence type="ECO:0000256" key="2">
    <source>
        <dbReference type="ARBA" id="ARBA00005245"/>
    </source>
</evidence>
<evidence type="ECO:0000313" key="10">
    <source>
        <dbReference type="EMBL" id="RPA82905.1"/>
    </source>
</evidence>
<protein>
    <recommendedName>
        <fullName evidence="3">Signal peptidase complex subunit 1</fullName>
    </recommendedName>
</protein>
<dbReference type="PANTHER" id="PTHR13202">
    <property type="entry name" value="MICROSOMAL SIGNAL PEPTIDASE 12 KDA SUBUNIT"/>
    <property type="match status" value="1"/>
</dbReference>
<evidence type="ECO:0000256" key="6">
    <source>
        <dbReference type="ARBA" id="ARBA00022989"/>
    </source>
</evidence>
<evidence type="ECO:0000313" key="11">
    <source>
        <dbReference type="Proteomes" id="UP000275078"/>
    </source>
</evidence>
<evidence type="ECO:0000256" key="7">
    <source>
        <dbReference type="ARBA" id="ARBA00023136"/>
    </source>
</evidence>
<keyword evidence="6 9" id="KW-1133">Transmembrane helix</keyword>
<comment type="function">
    <text evidence="8">Component of the signal peptidase complex (SPC) which catalyzes the cleavage of N-terminal signal sequences from nascent proteins as they are translocated into the lumen of the endoplasmic reticulum. Dispensable for SPC enzymatic activity.</text>
</comment>
<dbReference type="Pfam" id="PF06645">
    <property type="entry name" value="SPC12"/>
    <property type="match status" value="1"/>
</dbReference>
<evidence type="ECO:0000256" key="4">
    <source>
        <dbReference type="ARBA" id="ARBA00022692"/>
    </source>
</evidence>
<dbReference type="PANTHER" id="PTHR13202:SF0">
    <property type="entry name" value="SIGNAL PEPTIDASE COMPLEX SUBUNIT 1"/>
    <property type="match status" value="1"/>
</dbReference>
<dbReference type="GO" id="GO:0045047">
    <property type="term" value="P:protein targeting to ER"/>
    <property type="evidence" value="ECO:0007669"/>
    <property type="project" value="TreeGrafter"/>
</dbReference>
<reference evidence="10 11" key="1">
    <citation type="journal article" date="2018" name="Nat. Ecol. Evol.">
        <title>Pezizomycetes genomes reveal the molecular basis of ectomycorrhizal truffle lifestyle.</title>
        <authorList>
            <person name="Murat C."/>
            <person name="Payen T."/>
            <person name="Noel B."/>
            <person name="Kuo A."/>
            <person name="Morin E."/>
            <person name="Chen J."/>
            <person name="Kohler A."/>
            <person name="Krizsan K."/>
            <person name="Balestrini R."/>
            <person name="Da Silva C."/>
            <person name="Montanini B."/>
            <person name="Hainaut M."/>
            <person name="Levati E."/>
            <person name="Barry K.W."/>
            <person name="Belfiori B."/>
            <person name="Cichocki N."/>
            <person name="Clum A."/>
            <person name="Dockter R.B."/>
            <person name="Fauchery L."/>
            <person name="Guy J."/>
            <person name="Iotti M."/>
            <person name="Le Tacon F."/>
            <person name="Lindquist E.A."/>
            <person name="Lipzen A."/>
            <person name="Malagnac F."/>
            <person name="Mello A."/>
            <person name="Molinier V."/>
            <person name="Miyauchi S."/>
            <person name="Poulain J."/>
            <person name="Riccioni C."/>
            <person name="Rubini A."/>
            <person name="Sitrit Y."/>
            <person name="Splivallo R."/>
            <person name="Traeger S."/>
            <person name="Wang M."/>
            <person name="Zifcakova L."/>
            <person name="Wipf D."/>
            <person name="Zambonelli A."/>
            <person name="Paolocci F."/>
            <person name="Nowrousian M."/>
            <person name="Ottonello S."/>
            <person name="Baldrian P."/>
            <person name="Spatafora J.W."/>
            <person name="Henrissat B."/>
            <person name="Nagy L.G."/>
            <person name="Aury J.M."/>
            <person name="Wincker P."/>
            <person name="Grigoriev I.V."/>
            <person name="Bonfante P."/>
            <person name="Martin F.M."/>
        </authorList>
    </citation>
    <scope>NUCLEOTIDE SEQUENCE [LARGE SCALE GENOMIC DNA]</scope>
    <source>
        <strain evidence="10 11">RN42</strain>
    </source>
</reference>
<dbReference type="GO" id="GO:0005787">
    <property type="term" value="C:signal peptidase complex"/>
    <property type="evidence" value="ECO:0007669"/>
    <property type="project" value="InterPro"/>
</dbReference>
<comment type="subcellular location">
    <subcellularLocation>
        <location evidence="1">Endoplasmic reticulum membrane</location>
        <topology evidence="1">Multi-pass membrane protein</topology>
    </subcellularLocation>
</comment>
<feature type="transmembrane region" description="Helical" evidence="9">
    <location>
        <begin position="27"/>
        <end position="46"/>
    </location>
</feature>
<dbReference type="OrthoDB" id="263893at2759"/>
<dbReference type="AlphaFoldDB" id="A0A3N4I9Z5"/>
<gene>
    <name evidence="10" type="ORF">BJ508DRAFT_413827</name>
</gene>
<evidence type="ECO:0000256" key="5">
    <source>
        <dbReference type="ARBA" id="ARBA00022824"/>
    </source>
</evidence>
<evidence type="ECO:0000256" key="3">
    <source>
        <dbReference type="ARBA" id="ARBA00017059"/>
    </source>
</evidence>
<proteinExistence type="inferred from homology"/>
<dbReference type="Proteomes" id="UP000275078">
    <property type="component" value="Unassembled WGS sequence"/>
</dbReference>
<dbReference type="EMBL" id="ML119668">
    <property type="protein sequence ID" value="RPA82905.1"/>
    <property type="molecule type" value="Genomic_DNA"/>
</dbReference>
<keyword evidence="11" id="KW-1185">Reference proteome</keyword>
<accession>A0A3N4I9Z5</accession>
<dbReference type="GO" id="GO:0006465">
    <property type="term" value="P:signal peptide processing"/>
    <property type="evidence" value="ECO:0007669"/>
    <property type="project" value="InterPro"/>
</dbReference>
<keyword evidence="4 9" id="KW-0812">Transmembrane</keyword>
<keyword evidence="5" id="KW-0256">Endoplasmic reticulum</keyword>
<evidence type="ECO:0000256" key="1">
    <source>
        <dbReference type="ARBA" id="ARBA00004477"/>
    </source>
</evidence>
<dbReference type="InterPro" id="IPR009542">
    <property type="entry name" value="Spc1/SPCS1"/>
</dbReference>
<name>A0A3N4I9Z5_ASCIM</name>
<dbReference type="STRING" id="1160509.A0A3N4I9Z5"/>
<sequence>MEAIMERVYTIVDGFIDFEGQKMVEQISTYGLIAFGFLSFLVGFVFQDLVYTLYVMGAGTVLTILVTVPPWPVFNKNPQRFHVEEKEE</sequence>
<evidence type="ECO:0000256" key="8">
    <source>
        <dbReference type="ARBA" id="ARBA00045204"/>
    </source>
</evidence>